<sequence>MIKLIRLRILIDFAEAAVKLVPRATSMHSISINNRVESNSVVNTRLVHRTSHK</sequence>
<proteinExistence type="predicted"/>
<organism evidence="1">
    <name type="scientific">uncultured Caudovirales phage</name>
    <dbReference type="NCBI Taxonomy" id="2100421"/>
    <lineage>
        <taxon>Viruses</taxon>
        <taxon>Duplodnaviria</taxon>
        <taxon>Heunggongvirae</taxon>
        <taxon>Uroviricota</taxon>
        <taxon>Caudoviricetes</taxon>
        <taxon>Peduoviridae</taxon>
        <taxon>Maltschvirus</taxon>
        <taxon>Maltschvirus maltsch</taxon>
    </lineage>
</organism>
<gene>
    <name evidence="2" type="ORF">UFOVP1247_48</name>
    <name evidence="1" type="ORF">UFOVP970_88</name>
</gene>
<protein>
    <submittedName>
        <fullName evidence="1">Uncharacterized protein</fullName>
    </submittedName>
</protein>
<evidence type="ECO:0000313" key="1">
    <source>
        <dbReference type="EMBL" id="CAB4174857.1"/>
    </source>
</evidence>
<dbReference type="EMBL" id="LR797195">
    <property type="protein sequence ID" value="CAB4193265.1"/>
    <property type="molecule type" value="Genomic_DNA"/>
</dbReference>
<dbReference type="EMBL" id="LR796916">
    <property type="protein sequence ID" value="CAB4174857.1"/>
    <property type="molecule type" value="Genomic_DNA"/>
</dbReference>
<name>A0A6J5PVI5_9CAUD</name>
<accession>A0A6J5PVI5</accession>
<evidence type="ECO:0000313" key="2">
    <source>
        <dbReference type="EMBL" id="CAB4193265.1"/>
    </source>
</evidence>
<reference evidence="1" key="1">
    <citation type="submission" date="2020-05" db="EMBL/GenBank/DDBJ databases">
        <authorList>
            <person name="Chiriac C."/>
            <person name="Salcher M."/>
            <person name="Ghai R."/>
            <person name="Kavagutti S V."/>
        </authorList>
    </citation>
    <scope>NUCLEOTIDE SEQUENCE</scope>
</reference>